<dbReference type="Pfam" id="PF25372">
    <property type="entry name" value="DUF7885"/>
    <property type="match status" value="1"/>
</dbReference>
<feature type="compositionally biased region" description="Basic and acidic residues" evidence="1">
    <location>
        <begin position="157"/>
        <end position="204"/>
    </location>
</feature>
<reference evidence="3 4" key="1">
    <citation type="journal article" date="2024" name="G3 (Bethesda)">
        <title>Genome assembly of Hibiscus sabdariffa L. provides insights into metabolisms of medicinal natural products.</title>
        <authorList>
            <person name="Kim T."/>
        </authorList>
    </citation>
    <scope>NUCLEOTIDE SEQUENCE [LARGE SCALE GENOMIC DNA]</scope>
    <source>
        <strain evidence="3">TK-2024</strain>
        <tissue evidence="3">Old leaves</tissue>
    </source>
</reference>
<dbReference type="InterPro" id="IPR006553">
    <property type="entry name" value="Leu-rich_rpt_Cys-con_subtyp"/>
</dbReference>
<feature type="compositionally biased region" description="Basic and acidic residues" evidence="1">
    <location>
        <begin position="218"/>
        <end position="228"/>
    </location>
</feature>
<gene>
    <name evidence="3" type="ORF">V6N11_066429</name>
</gene>
<comment type="caution">
    <text evidence="3">The sequence shown here is derived from an EMBL/GenBank/DDBJ whole genome shotgun (WGS) entry which is preliminary data.</text>
</comment>
<sequence>MPVLRSREIPPVPPKPPKARSKVDPPATPTQGREQPATRLSSPHSLTPSPKTAGSVSGSAPYSLRRSLRLSSKGSSNVGDQVGLPEVEKCIESLNGDVSKKRKLSVDVDGGFESGGSRVLSLRSGVKVTKRSPLGDGDVNGGGGGDEVVESNTKGKSIAETEYIEKSERDNEKENVNRKRRFSSEEKGKGKLVVETDLESKDETLVNGSVPDVEVPAEEVKSPDEKPSKRSNRGTHRGRMERFRDTARRNASRFAYFNNQEEEEKEEEDNNNLSMEAEREIPSVEEQIEEKVAEDWPGPFSTAMKIIRDRAANLNVRQGSSSTGQVPSLKINWVPQKGKGKDGSKRLAPSLLDLSLRVLVDNADAIASLDHVPDALRHKLCQMLCDSRRMNSSLLDLLLSGYPTEIRLKECSWLTEDQFTECFEKCDTSNLTVLQLDYCGQSLADYNIPSTLARSPISLPALTTLSLTGAYRLSDAGLSVLVSSAPALRSVNLSQCSFLTHGAIEILASSLASVLLELFVDDCQSIDAMLMLPSLEKLEHLEVLSVAGLESVTDKFIKEFISARGDGIKELNLSGCGKLTDSSLKIIAETCSILRALDIGNVPKLTDNSFGHLASGCRSLESLKLCRNTFSDDAIAAFLEMSGEVLKELALNNVGKVGHNTALSLARRSRNLVNSCLSLRVLKLFGCTQITDVFLCGHSNAEVEIIGLKLSPLLEHLKAAVESPLQKNTWRASAWPQAKLRFGAGGKAHKAPPHHQEVKAEKEMRLTIKQLLQT</sequence>
<organism evidence="3 4">
    <name type="scientific">Hibiscus sabdariffa</name>
    <name type="common">roselle</name>
    <dbReference type="NCBI Taxonomy" id="183260"/>
    <lineage>
        <taxon>Eukaryota</taxon>
        <taxon>Viridiplantae</taxon>
        <taxon>Streptophyta</taxon>
        <taxon>Embryophyta</taxon>
        <taxon>Tracheophyta</taxon>
        <taxon>Spermatophyta</taxon>
        <taxon>Magnoliopsida</taxon>
        <taxon>eudicotyledons</taxon>
        <taxon>Gunneridae</taxon>
        <taxon>Pentapetalae</taxon>
        <taxon>rosids</taxon>
        <taxon>malvids</taxon>
        <taxon>Malvales</taxon>
        <taxon>Malvaceae</taxon>
        <taxon>Malvoideae</taxon>
        <taxon>Hibiscus</taxon>
    </lineage>
</organism>
<name>A0ABR2NFE2_9ROSI</name>
<feature type="compositionally biased region" description="Low complexity" evidence="1">
    <location>
        <begin position="63"/>
        <end position="76"/>
    </location>
</feature>
<accession>A0ABR2NFE2</accession>
<feature type="compositionally biased region" description="Basic and acidic residues" evidence="1">
    <location>
        <begin position="238"/>
        <end position="248"/>
    </location>
</feature>
<feature type="region of interest" description="Disordered" evidence="1">
    <location>
        <begin position="1"/>
        <end position="86"/>
    </location>
</feature>
<evidence type="ECO:0000313" key="3">
    <source>
        <dbReference type="EMBL" id="KAK8974887.1"/>
    </source>
</evidence>
<protein>
    <recommendedName>
        <fullName evidence="2">F-box/LRR-repeat protein 15-like leucin rich repeat domain-containing protein</fullName>
    </recommendedName>
</protein>
<evidence type="ECO:0000256" key="1">
    <source>
        <dbReference type="SAM" id="MobiDB-lite"/>
    </source>
</evidence>
<dbReference type="SUPFAM" id="SSF52047">
    <property type="entry name" value="RNI-like"/>
    <property type="match status" value="1"/>
</dbReference>
<feature type="compositionally biased region" description="Acidic residues" evidence="1">
    <location>
        <begin position="260"/>
        <end position="270"/>
    </location>
</feature>
<feature type="domain" description="F-box/LRR-repeat protein 15-like leucin rich repeat" evidence="2">
    <location>
        <begin position="473"/>
        <end position="639"/>
    </location>
</feature>
<dbReference type="SMART" id="SM00367">
    <property type="entry name" value="LRR_CC"/>
    <property type="match status" value="6"/>
</dbReference>
<proteinExistence type="predicted"/>
<dbReference type="InterPro" id="IPR057207">
    <property type="entry name" value="FBXL15_LRR"/>
</dbReference>
<dbReference type="PANTHER" id="PTHR13318:SF101">
    <property type="entry name" value="F-BOX_LRR PROTEIN"/>
    <property type="match status" value="1"/>
</dbReference>
<keyword evidence="4" id="KW-1185">Reference proteome</keyword>
<dbReference type="Proteomes" id="UP001396334">
    <property type="component" value="Unassembled WGS sequence"/>
</dbReference>
<dbReference type="EMBL" id="JBBPBN010000156">
    <property type="protein sequence ID" value="KAK8974887.1"/>
    <property type="molecule type" value="Genomic_DNA"/>
</dbReference>
<dbReference type="PANTHER" id="PTHR13318">
    <property type="entry name" value="PARTNER OF PAIRED, ISOFORM B-RELATED"/>
    <property type="match status" value="1"/>
</dbReference>
<evidence type="ECO:0000259" key="2">
    <source>
        <dbReference type="Pfam" id="PF25372"/>
    </source>
</evidence>
<dbReference type="Gene3D" id="3.80.10.10">
    <property type="entry name" value="Ribonuclease Inhibitor"/>
    <property type="match status" value="2"/>
</dbReference>
<dbReference type="InterPro" id="IPR032675">
    <property type="entry name" value="LRR_dom_sf"/>
</dbReference>
<evidence type="ECO:0000313" key="4">
    <source>
        <dbReference type="Proteomes" id="UP001396334"/>
    </source>
</evidence>
<feature type="compositionally biased region" description="Polar residues" evidence="1">
    <location>
        <begin position="29"/>
        <end position="60"/>
    </location>
</feature>
<feature type="region of interest" description="Disordered" evidence="1">
    <location>
        <begin position="124"/>
        <end position="275"/>
    </location>
</feature>